<accession>A0A2S5TJB6</accession>
<dbReference type="OrthoDB" id="327733at2"/>
<dbReference type="InterPro" id="IPR038607">
    <property type="entry name" value="PhoD-like_sf"/>
</dbReference>
<feature type="region of interest" description="Disordered" evidence="1">
    <location>
        <begin position="27"/>
        <end position="51"/>
    </location>
</feature>
<dbReference type="PANTHER" id="PTHR43606:SF2">
    <property type="entry name" value="ALKALINE PHOSPHATASE FAMILY PROTEIN (AFU_ORTHOLOGUE AFUA_5G03860)"/>
    <property type="match status" value="1"/>
</dbReference>
<comment type="caution">
    <text evidence="4">The sequence shown here is derived from an EMBL/GenBank/DDBJ whole genome shotgun (WGS) entry which is preliminary data.</text>
</comment>
<reference evidence="4 5" key="1">
    <citation type="submission" date="2018-02" db="EMBL/GenBank/DDBJ databases">
        <title>Genome sequencing of Solimonas sp. HR-BB.</title>
        <authorList>
            <person name="Lee Y."/>
            <person name="Jeon C.O."/>
        </authorList>
    </citation>
    <scope>NUCLEOTIDE SEQUENCE [LARGE SCALE GENOMIC DNA]</scope>
    <source>
        <strain evidence="4 5">HR-BB</strain>
    </source>
</reference>
<evidence type="ECO:0000313" key="4">
    <source>
        <dbReference type="EMBL" id="PPE75047.1"/>
    </source>
</evidence>
<dbReference type="Pfam" id="PF16655">
    <property type="entry name" value="PhoD_N"/>
    <property type="match status" value="1"/>
</dbReference>
<protein>
    <submittedName>
        <fullName evidence="4">Alkaline phosphatase</fullName>
    </submittedName>
</protein>
<evidence type="ECO:0000313" key="5">
    <source>
        <dbReference type="Proteomes" id="UP000238220"/>
    </source>
</evidence>
<keyword evidence="5" id="KW-1185">Reference proteome</keyword>
<dbReference type="InterPro" id="IPR052900">
    <property type="entry name" value="Phospholipid_Metab_Enz"/>
</dbReference>
<dbReference type="PROSITE" id="PS51318">
    <property type="entry name" value="TAT"/>
    <property type="match status" value="1"/>
</dbReference>
<dbReference type="Proteomes" id="UP000238220">
    <property type="component" value="Unassembled WGS sequence"/>
</dbReference>
<evidence type="ECO:0000259" key="3">
    <source>
        <dbReference type="Pfam" id="PF16655"/>
    </source>
</evidence>
<evidence type="ECO:0000256" key="1">
    <source>
        <dbReference type="SAM" id="MobiDB-lite"/>
    </source>
</evidence>
<dbReference type="SUPFAM" id="SSF56300">
    <property type="entry name" value="Metallo-dependent phosphatases"/>
    <property type="match status" value="1"/>
</dbReference>
<dbReference type="PROSITE" id="PS51257">
    <property type="entry name" value="PROKAR_LIPOPROTEIN"/>
    <property type="match status" value="1"/>
</dbReference>
<dbReference type="InterPro" id="IPR006311">
    <property type="entry name" value="TAT_signal"/>
</dbReference>
<dbReference type="EMBL" id="PSNW01000002">
    <property type="protein sequence ID" value="PPE75047.1"/>
    <property type="molecule type" value="Genomic_DNA"/>
</dbReference>
<dbReference type="Gene3D" id="3.60.21.70">
    <property type="entry name" value="PhoD-like phosphatase"/>
    <property type="match status" value="1"/>
</dbReference>
<feature type="domain" description="Phospholipase D N-terminal" evidence="3">
    <location>
        <begin position="62"/>
        <end position="152"/>
    </location>
</feature>
<feature type="domain" description="PhoD-like phosphatase metallophosphatase" evidence="2">
    <location>
        <begin position="164"/>
        <end position="489"/>
    </location>
</feature>
<dbReference type="Gene3D" id="2.60.40.380">
    <property type="entry name" value="Purple acid phosphatase-like, N-terminal"/>
    <property type="match status" value="1"/>
</dbReference>
<dbReference type="PANTHER" id="PTHR43606">
    <property type="entry name" value="PHOSPHATASE, PUTATIVE (AFU_ORTHOLOGUE AFUA_6G08710)-RELATED"/>
    <property type="match status" value="1"/>
</dbReference>
<dbReference type="RefSeq" id="WP_104229273.1">
    <property type="nucleotide sequence ID" value="NZ_PSNW01000002.1"/>
</dbReference>
<dbReference type="InterPro" id="IPR018946">
    <property type="entry name" value="PhoD-like_MPP"/>
</dbReference>
<name>A0A2S5TJB6_9GAMM</name>
<dbReference type="AlphaFoldDB" id="A0A2S5TJB6"/>
<dbReference type="InterPro" id="IPR032093">
    <property type="entry name" value="PhoD_N"/>
</dbReference>
<gene>
    <name evidence="4" type="ORF">C3942_05060</name>
</gene>
<dbReference type="Pfam" id="PF09423">
    <property type="entry name" value="PhoD"/>
    <property type="match status" value="1"/>
</dbReference>
<organism evidence="4 5">
    <name type="scientific">Solimonas fluminis</name>
    <dbReference type="NCBI Taxonomy" id="2086571"/>
    <lineage>
        <taxon>Bacteria</taxon>
        <taxon>Pseudomonadati</taxon>
        <taxon>Pseudomonadota</taxon>
        <taxon>Gammaproteobacteria</taxon>
        <taxon>Nevskiales</taxon>
        <taxon>Nevskiaceae</taxon>
        <taxon>Solimonas</taxon>
    </lineage>
</organism>
<sequence>MGTRREFLKQAGGVGLGLGTAGLAGCGDSDPAGDSGNGELTPGTVPPPEFDFPTGSLLPFAHGVASGDPLADRVILWTRITELEPRRGGVEVTWRIARDPQMRDIVRSGRQAAVAARDWTVKVDVTGLEPATTYYYRFEALGAHSITGRTRTAPAAMAGEVRVAVLACSSYWSSYWSGLGHLAARNDLDLVIHCGDYIYDFVDEDETVRARRGRADTADVDYRDWLNLAEIRRRYALWRSEPNLLRAHQQHPWFIVWDNHDIDEGFGNELPTGIDGGSSTATLADTTRAFWEWTPSRPVLADGSGRFLLVDDGRYPEPPDAKLVYRALPYGPLLDIYGVDTQIGLPGHGQEMDASHLPEGAPSLFGRRQFEWFTGEMLASAQRGVTWRLVNNQTWIAPADTPDVVEGVPLPKLGISRWSDYTAERAALFGYLRGANPAATRVRNNVFVSGDVHGNWASDLVETSTLLPPGLGLAAPNPRGGSTPDNLLAGWGRALTGNLPGVNLRADSVGVEFAPSSMGRGGADELVANALGSAAAPALNVAAARLLELALLLANNGCRYVEWVDHGYGIVSLKPERAIFEWWWQDKLTPGSPDVLGYQMVTFSEEDALALPPRFPDQIDSVTAHGMAVEATVGERTAEPAPEGMLLEA</sequence>
<dbReference type="InterPro" id="IPR029052">
    <property type="entry name" value="Metallo-depent_PP-like"/>
</dbReference>
<proteinExistence type="predicted"/>
<evidence type="ECO:0000259" key="2">
    <source>
        <dbReference type="Pfam" id="PF09423"/>
    </source>
</evidence>